<feature type="binding site" evidence="9 11">
    <location>
        <position position="143"/>
    </location>
    <ligand>
        <name>substrate</name>
    </ligand>
</feature>
<comment type="catalytic activity">
    <reaction evidence="1 9">
        <text>L-alanine = D-alanine</text>
        <dbReference type="Rhea" id="RHEA:20249"/>
        <dbReference type="ChEBI" id="CHEBI:57416"/>
        <dbReference type="ChEBI" id="CHEBI:57972"/>
        <dbReference type="EC" id="5.1.1.1"/>
    </reaction>
</comment>
<dbReference type="Pfam" id="PF00842">
    <property type="entry name" value="Ala_racemase_C"/>
    <property type="match status" value="1"/>
</dbReference>
<comment type="similarity">
    <text evidence="4 9">Belongs to the alanine racemase family.</text>
</comment>
<dbReference type="InterPro" id="IPR001608">
    <property type="entry name" value="Ala_racemase_N"/>
</dbReference>
<dbReference type="GO" id="GO:0030170">
    <property type="term" value="F:pyridoxal phosphate binding"/>
    <property type="evidence" value="ECO:0007669"/>
    <property type="project" value="UniProtKB-UniRule"/>
</dbReference>
<evidence type="ECO:0000259" key="12">
    <source>
        <dbReference type="SMART" id="SM01005"/>
    </source>
</evidence>
<dbReference type="InterPro" id="IPR000821">
    <property type="entry name" value="Ala_racemase"/>
</dbReference>
<dbReference type="PRINTS" id="PR00992">
    <property type="entry name" value="ALARACEMASE"/>
</dbReference>
<evidence type="ECO:0000313" key="14">
    <source>
        <dbReference type="Proteomes" id="UP000055702"/>
    </source>
</evidence>
<feature type="domain" description="Alanine racemase C-terminal" evidence="12">
    <location>
        <begin position="247"/>
        <end position="371"/>
    </location>
</feature>
<evidence type="ECO:0000256" key="1">
    <source>
        <dbReference type="ARBA" id="ARBA00000316"/>
    </source>
</evidence>
<dbReference type="EC" id="5.1.1.1" evidence="5 9"/>
<dbReference type="GO" id="GO:0005829">
    <property type="term" value="C:cytosol"/>
    <property type="evidence" value="ECO:0007669"/>
    <property type="project" value="TreeGrafter"/>
</dbReference>
<evidence type="ECO:0000256" key="3">
    <source>
        <dbReference type="ARBA" id="ARBA00004752"/>
    </source>
</evidence>
<dbReference type="Gene3D" id="3.20.20.10">
    <property type="entry name" value="Alanine racemase"/>
    <property type="match status" value="1"/>
</dbReference>
<dbReference type="PANTHER" id="PTHR30511:SF4">
    <property type="entry name" value="ALANINE RACEMASE, BIOSYNTHETIC"/>
    <property type="match status" value="1"/>
</dbReference>
<dbReference type="AlphaFoldDB" id="A0A106C2C2"/>
<comment type="pathway">
    <text evidence="8 9">Amino-acid biosynthesis; D-alanine biosynthesis; D-alanine from L-alanine: step 1/1.</text>
</comment>
<dbReference type="InterPro" id="IPR009006">
    <property type="entry name" value="Ala_racemase/Decarboxylase_C"/>
</dbReference>
<dbReference type="EMBL" id="LRDC01000002">
    <property type="protein sequence ID" value="KVX02956.1"/>
    <property type="molecule type" value="Genomic_DNA"/>
</dbReference>
<comment type="caution">
    <text evidence="13">The sequence shown here is derived from an EMBL/GenBank/DDBJ whole genome shotgun (WGS) entry which is preliminary data.</text>
</comment>
<sequence length="372" mass="40567">MKPFPRAEISRYALQSNLAQLRRIAPNSKIMAVVKANGYGHGLLNVAECVGLLNYVESVCKYHGGADGFGLARLEEALQLREGGVKGKLLLLEGFFRQSDLPTLVSHNIDTVVHHESQLQMLESIALDKPVTVWIKIDTGMHRIGFSLEQFESIYQRLLACPQVAKPIHLMTHFACADEPDNPLTQTQMNAFEQQVSGLEGDRTLANSAGTLFWPTSQADWVRPGIALYGVSPVVGDRGVNHKLIPAMELVSNLIAVREHKAGDSVGYGASWTAKKDTRLGVVAIGYGDGYPRNAPEGTPVWINGRRVPIVGRVSMDMLTVDLGADAQDNVGDSVQLWGKALAVEEVAEHIGTIAYELVTKLTPRVVVELLD</sequence>
<dbReference type="RefSeq" id="WP_059744660.1">
    <property type="nucleotide sequence ID" value="NZ_LRDC01000002.1"/>
</dbReference>
<dbReference type="PANTHER" id="PTHR30511">
    <property type="entry name" value="ALANINE RACEMASE"/>
    <property type="match status" value="1"/>
</dbReference>
<feature type="active site" description="Proton acceptor; specific for D-alanine" evidence="9">
    <location>
        <position position="35"/>
    </location>
</feature>
<comment type="cofactor">
    <cofactor evidence="2 9 10">
        <name>pyridoxal 5'-phosphate</name>
        <dbReference type="ChEBI" id="CHEBI:597326"/>
    </cofactor>
</comment>
<comment type="pathway">
    <text evidence="3">Cell wall biogenesis; peptidoglycan biosynthesis.</text>
</comment>
<reference evidence="13 14" key="1">
    <citation type="submission" date="2016-01" db="EMBL/GenBank/DDBJ databases">
        <title>Draft genome of the antarctic isolate Shewanella frigidimarina Ag06-30.</title>
        <authorList>
            <person name="Parmeciano Di Noto G."/>
            <person name="Vazquez S."/>
            <person name="Mac Cormack W."/>
            <person name="Iriarte A."/>
            <person name="Quiroga C."/>
        </authorList>
    </citation>
    <scope>NUCLEOTIDE SEQUENCE [LARGE SCALE GENOMIC DNA]</scope>
    <source>
        <strain evidence="13 14">Ag06-30</strain>
    </source>
</reference>
<evidence type="ECO:0000256" key="10">
    <source>
        <dbReference type="PIRSR" id="PIRSR600821-50"/>
    </source>
</evidence>
<comment type="function">
    <text evidence="9">Catalyzes the interconversion of L-alanine and D-alanine. May also act on other amino acids.</text>
</comment>
<feature type="binding site" evidence="9 11">
    <location>
        <position position="316"/>
    </location>
    <ligand>
        <name>substrate</name>
    </ligand>
</feature>
<evidence type="ECO:0000256" key="8">
    <source>
        <dbReference type="ARBA" id="ARBA00037912"/>
    </source>
</evidence>
<keyword evidence="7 9" id="KW-0413">Isomerase</keyword>
<evidence type="ECO:0000256" key="11">
    <source>
        <dbReference type="PIRSR" id="PIRSR600821-52"/>
    </source>
</evidence>
<proteinExistence type="inferred from homology"/>
<gene>
    <name evidence="13" type="primary">alr</name>
    <name evidence="13" type="ORF">AWJ07_11665</name>
</gene>
<evidence type="ECO:0000256" key="7">
    <source>
        <dbReference type="ARBA" id="ARBA00023235"/>
    </source>
</evidence>
<dbReference type="CDD" id="cd06827">
    <property type="entry name" value="PLPDE_III_AR_proteobact"/>
    <property type="match status" value="1"/>
</dbReference>
<dbReference type="FunFam" id="2.40.37.10:FF:000002">
    <property type="entry name" value="Alanine racemase"/>
    <property type="match status" value="1"/>
</dbReference>
<evidence type="ECO:0000256" key="9">
    <source>
        <dbReference type="HAMAP-Rule" id="MF_01201"/>
    </source>
</evidence>
<dbReference type="GO" id="GO:0030632">
    <property type="term" value="P:D-alanine biosynthetic process"/>
    <property type="evidence" value="ECO:0007669"/>
    <property type="project" value="UniProtKB-UniRule"/>
</dbReference>
<organism evidence="13">
    <name type="scientific">Shewanella frigidimarina</name>
    <dbReference type="NCBI Taxonomy" id="56812"/>
    <lineage>
        <taxon>Bacteria</taxon>
        <taxon>Pseudomonadati</taxon>
        <taxon>Pseudomonadota</taxon>
        <taxon>Gammaproteobacteria</taxon>
        <taxon>Alteromonadales</taxon>
        <taxon>Shewanellaceae</taxon>
        <taxon>Shewanella</taxon>
    </lineage>
</organism>
<dbReference type="SMART" id="SM01005">
    <property type="entry name" value="Ala_racemase_C"/>
    <property type="match status" value="1"/>
</dbReference>
<feature type="active site" description="Proton acceptor; specific for L-alanine" evidence="9">
    <location>
        <position position="268"/>
    </location>
</feature>
<protein>
    <recommendedName>
        <fullName evidence="5 9">Alanine racemase</fullName>
        <ecNumber evidence="5 9">5.1.1.1</ecNumber>
    </recommendedName>
</protein>
<dbReference type="Gene3D" id="2.40.37.10">
    <property type="entry name" value="Lyase, Ornithine Decarboxylase, Chain A, domain 1"/>
    <property type="match status" value="1"/>
</dbReference>
<dbReference type="FunFam" id="3.20.20.10:FF:000002">
    <property type="entry name" value="Alanine racemase"/>
    <property type="match status" value="1"/>
</dbReference>
<name>A0A106C2C2_SHEFR</name>
<dbReference type="UniPathway" id="UPA00042">
    <property type="reaction ID" value="UER00497"/>
</dbReference>
<dbReference type="GO" id="GO:0008784">
    <property type="term" value="F:alanine racemase activity"/>
    <property type="evidence" value="ECO:0007669"/>
    <property type="project" value="UniProtKB-UniRule"/>
</dbReference>
<dbReference type="InterPro" id="IPR020622">
    <property type="entry name" value="Ala_racemase_pyridoxalP-BS"/>
</dbReference>
<dbReference type="InterPro" id="IPR029066">
    <property type="entry name" value="PLP-binding_barrel"/>
</dbReference>
<evidence type="ECO:0000256" key="2">
    <source>
        <dbReference type="ARBA" id="ARBA00001933"/>
    </source>
</evidence>
<evidence type="ECO:0000313" key="13">
    <source>
        <dbReference type="EMBL" id="KVX02956.1"/>
    </source>
</evidence>
<dbReference type="SUPFAM" id="SSF51419">
    <property type="entry name" value="PLP-binding barrel"/>
    <property type="match status" value="1"/>
</dbReference>
<dbReference type="NCBIfam" id="TIGR00492">
    <property type="entry name" value="alr"/>
    <property type="match status" value="1"/>
</dbReference>
<dbReference type="SUPFAM" id="SSF50621">
    <property type="entry name" value="Alanine racemase C-terminal domain-like"/>
    <property type="match status" value="1"/>
</dbReference>
<evidence type="ECO:0000256" key="6">
    <source>
        <dbReference type="ARBA" id="ARBA00022898"/>
    </source>
</evidence>
<dbReference type="InterPro" id="IPR011079">
    <property type="entry name" value="Ala_racemase_C"/>
</dbReference>
<dbReference type="Proteomes" id="UP000055702">
    <property type="component" value="Unassembled WGS sequence"/>
</dbReference>
<feature type="modified residue" description="N6-(pyridoxal phosphate)lysine" evidence="9 10">
    <location>
        <position position="35"/>
    </location>
</feature>
<dbReference type="PROSITE" id="PS00395">
    <property type="entry name" value="ALANINE_RACEMASE"/>
    <property type="match status" value="1"/>
</dbReference>
<dbReference type="Pfam" id="PF01168">
    <property type="entry name" value="Ala_racemase_N"/>
    <property type="match status" value="1"/>
</dbReference>
<evidence type="ECO:0000256" key="4">
    <source>
        <dbReference type="ARBA" id="ARBA00007880"/>
    </source>
</evidence>
<accession>A0A106C2C2</accession>
<keyword evidence="6 9" id="KW-0663">Pyridoxal phosphate</keyword>
<evidence type="ECO:0000256" key="5">
    <source>
        <dbReference type="ARBA" id="ARBA00013089"/>
    </source>
</evidence>
<dbReference type="HAMAP" id="MF_01201">
    <property type="entry name" value="Ala_racemase"/>
    <property type="match status" value="1"/>
</dbReference>